<sequence length="391" mass="40478">MTYGMTADGYTPRTAAEWLKLFQGDYEARLLAAGLPSNVDWDRDAIEGIFAVILSERVADIDELVQAVYDAMDVNNATGVQLDTLCALVGVERDGATYSTVTLRFTGTSGAPVPAGTLCEGGGADGRARWLTTVDDVVGTILTVDIEARAEETGATDAGAGTITTIVTPVSGVTAVTNPAVAVEGEARETDAALRIKRAASLQVAGAGSTGAIRAAILALDFVISASVIDNDQAFAQVIQGKLLPANCSNAMIWPNTLGVTQQQEIIEAIYTKLTAGVQPYGTDVTGTATGGDGFEHTVAFDWATTITAAVDCTLILDSGYVLADVDQALEDLITAYFDQLTVGEAVYDLDINALAASIDGIAQCTTLFGGPTSVVPNVGELVLLGIVTIV</sequence>
<organism evidence="3">
    <name type="scientific">viral metagenome</name>
    <dbReference type="NCBI Taxonomy" id="1070528"/>
    <lineage>
        <taxon>unclassified sequences</taxon>
        <taxon>metagenomes</taxon>
        <taxon>organismal metagenomes</taxon>
    </lineage>
</organism>
<proteinExistence type="predicted"/>
<gene>
    <name evidence="3" type="ORF">MM171A00145_0052</name>
</gene>
<reference evidence="3" key="1">
    <citation type="submission" date="2020-03" db="EMBL/GenBank/DDBJ databases">
        <title>The deep terrestrial virosphere.</title>
        <authorList>
            <person name="Holmfeldt K."/>
            <person name="Nilsson E."/>
            <person name="Simone D."/>
            <person name="Lopez-Fernandez M."/>
            <person name="Wu X."/>
            <person name="de Brujin I."/>
            <person name="Lundin D."/>
            <person name="Andersson A."/>
            <person name="Bertilsson S."/>
            <person name="Dopson M."/>
        </authorList>
    </citation>
    <scope>NUCLEOTIDE SEQUENCE</scope>
    <source>
        <strain evidence="3">MM171A00145</strain>
    </source>
</reference>
<dbReference type="InterPro" id="IPR006949">
    <property type="entry name" value="Barrel_Baseplate_J-like"/>
</dbReference>
<evidence type="ECO:0000313" key="3">
    <source>
        <dbReference type="EMBL" id="QJB01115.1"/>
    </source>
</evidence>
<dbReference type="EMBL" id="MT143705">
    <property type="protein sequence ID" value="QJB01115.1"/>
    <property type="molecule type" value="Genomic_DNA"/>
</dbReference>
<name>A0A6M3M5W3_9ZZZZ</name>
<feature type="domain" description="Baseplate J-like C-terminal" evidence="2">
    <location>
        <begin position="310"/>
        <end position="390"/>
    </location>
</feature>
<feature type="domain" description="Baseplate protein J-like barrel" evidence="1">
    <location>
        <begin position="102"/>
        <end position="184"/>
    </location>
</feature>
<protein>
    <submittedName>
        <fullName evidence="3">Putative baseplate protein</fullName>
    </submittedName>
</protein>
<evidence type="ECO:0000259" key="1">
    <source>
        <dbReference type="Pfam" id="PF04865"/>
    </source>
</evidence>
<evidence type="ECO:0000259" key="2">
    <source>
        <dbReference type="Pfam" id="PF26079"/>
    </source>
</evidence>
<dbReference type="AlphaFoldDB" id="A0A6M3M5W3"/>
<dbReference type="Pfam" id="PF04865">
    <property type="entry name" value="Baseplate_J"/>
    <property type="match status" value="1"/>
</dbReference>
<accession>A0A6M3M5W3</accession>
<dbReference type="InterPro" id="IPR058530">
    <property type="entry name" value="Baseplate_J-like_C"/>
</dbReference>
<dbReference type="Pfam" id="PF26079">
    <property type="entry name" value="Baseplate_J_C"/>
    <property type="match status" value="1"/>
</dbReference>